<feature type="compositionally biased region" description="Gly residues" evidence="4">
    <location>
        <begin position="219"/>
        <end position="229"/>
    </location>
</feature>
<gene>
    <name evidence="6" type="ORF">EHYA_02164</name>
</gene>
<keyword evidence="3 6" id="KW-0067">ATP-binding</keyword>
<dbReference type="InterPro" id="IPR017871">
    <property type="entry name" value="ABC_transporter-like_CS"/>
</dbReference>
<accession>A0A401YIQ3</accession>
<reference evidence="6 7" key="1">
    <citation type="submission" date="2018-12" db="EMBL/GenBank/DDBJ databases">
        <title>Draft genome sequence of Embleya hyalina NBRC 13850T.</title>
        <authorList>
            <person name="Komaki H."/>
            <person name="Hosoyama A."/>
            <person name="Kimura A."/>
            <person name="Ichikawa N."/>
            <person name="Tamura T."/>
        </authorList>
    </citation>
    <scope>NUCLEOTIDE SEQUENCE [LARGE SCALE GENOMIC DNA]</scope>
    <source>
        <strain evidence="6 7">NBRC 13850</strain>
    </source>
</reference>
<dbReference type="EMBL" id="BIFH01000016">
    <property type="protein sequence ID" value="GCD94495.1"/>
    <property type="molecule type" value="Genomic_DNA"/>
</dbReference>
<evidence type="ECO:0000313" key="7">
    <source>
        <dbReference type="Proteomes" id="UP000286931"/>
    </source>
</evidence>
<evidence type="ECO:0000259" key="5">
    <source>
        <dbReference type="PROSITE" id="PS50893"/>
    </source>
</evidence>
<keyword evidence="1" id="KW-0813">Transport</keyword>
<name>A0A401YIQ3_9ACTN</name>
<dbReference type="PROSITE" id="PS00211">
    <property type="entry name" value="ABC_TRANSPORTER_1"/>
    <property type="match status" value="1"/>
</dbReference>
<comment type="caution">
    <text evidence="6">The sequence shown here is derived from an EMBL/GenBank/DDBJ whole genome shotgun (WGS) entry which is preliminary data.</text>
</comment>
<dbReference type="PANTHER" id="PTHR42939">
    <property type="entry name" value="ABC TRANSPORTER ATP-BINDING PROTEIN ALBC-RELATED"/>
    <property type="match status" value="1"/>
</dbReference>
<evidence type="ECO:0000313" key="6">
    <source>
        <dbReference type="EMBL" id="GCD94495.1"/>
    </source>
</evidence>
<dbReference type="CDD" id="cd03225">
    <property type="entry name" value="ABC_cobalt_CbiO_domain1"/>
    <property type="match status" value="1"/>
</dbReference>
<dbReference type="PROSITE" id="PS50893">
    <property type="entry name" value="ABC_TRANSPORTER_2"/>
    <property type="match status" value="1"/>
</dbReference>
<dbReference type="GO" id="GO:0022857">
    <property type="term" value="F:transmembrane transporter activity"/>
    <property type="evidence" value="ECO:0007669"/>
    <property type="project" value="UniProtKB-ARBA"/>
</dbReference>
<evidence type="ECO:0000256" key="1">
    <source>
        <dbReference type="ARBA" id="ARBA00022448"/>
    </source>
</evidence>
<dbReference type="Proteomes" id="UP000286931">
    <property type="component" value="Unassembled WGS sequence"/>
</dbReference>
<dbReference type="SMART" id="SM00382">
    <property type="entry name" value="AAA"/>
    <property type="match status" value="1"/>
</dbReference>
<dbReference type="InterPro" id="IPR027417">
    <property type="entry name" value="P-loop_NTPase"/>
</dbReference>
<dbReference type="OrthoDB" id="6198786at2"/>
<dbReference type="InterPro" id="IPR003593">
    <property type="entry name" value="AAA+_ATPase"/>
</dbReference>
<evidence type="ECO:0000256" key="4">
    <source>
        <dbReference type="SAM" id="MobiDB-lite"/>
    </source>
</evidence>
<evidence type="ECO:0000256" key="2">
    <source>
        <dbReference type="ARBA" id="ARBA00022741"/>
    </source>
</evidence>
<dbReference type="RefSeq" id="WP_126636699.1">
    <property type="nucleotide sequence ID" value="NZ_BIFH01000016.1"/>
</dbReference>
<dbReference type="GO" id="GO:0005524">
    <property type="term" value="F:ATP binding"/>
    <property type="evidence" value="ECO:0007669"/>
    <property type="project" value="UniProtKB-KW"/>
</dbReference>
<dbReference type="GO" id="GO:0016887">
    <property type="term" value="F:ATP hydrolysis activity"/>
    <property type="evidence" value="ECO:0007669"/>
    <property type="project" value="InterPro"/>
</dbReference>
<dbReference type="GO" id="GO:0016020">
    <property type="term" value="C:membrane"/>
    <property type="evidence" value="ECO:0007669"/>
    <property type="project" value="InterPro"/>
</dbReference>
<dbReference type="SUPFAM" id="SSF52540">
    <property type="entry name" value="P-loop containing nucleoside triphosphate hydrolases"/>
    <property type="match status" value="1"/>
</dbReference>
<dbReference type="Pfam" id="PF00005">
    <property type="entry name" value="ABC_tran"/>
    <property type="match status" value="1"/>
</dbReference>
<dbReference type="InterPro" id="IPR051782">
    <property type="entry name" value="ABC_Transporter_VariousFunc"/>
</dbReference>
<dbReference type="InterPro" id="IPR003439">
    <property type="entry name" value="ABC_transporter-like_ATP-bd"/>
</dbReference>
<organism evidence="6 7">
    <name type="scientific">Embleya hyalina</name>
    <dbReference type="NCBI Taxonomy" id="516124"/>
    <lineage>
        <taxon>Bacteria</taxon>
        <taxon>Bacillati</taxon>
        <taxon>Actinomycetota</taxon>
        <taxon>Actinomycetes</taxon>
        <taxon>Kitasatosporales</taxon>
        <taxon>Streptomycetaceae</taxon>
        <taxon>Embleya</taxon>
    </lineage>
</organism>
<dbReference type="Gene3D" id="3.40.50.300">
    <property type="entry name" value="P-loop containing nucleotide triphosphate hydrolases"/>
    <property type="match status" value="1"/>
</dbReference>
<feature type="region of interest" description="Disordered" evidence="4">
    <location>
        <begin position="218"/>
        <end position="265"/>
    </location>
</feature>
<feature type="domain" description="ABC transporter" evidence="5">
    <location>
        <begin position="10"/>
        <end position="239"/>
    </location>
</feature>
<keyword evidence="7" id="KW-1185">Reference proteome</keyword>
<dbReference type="PANTHER" id="PTHR42939:SF1">
    <property type="entry name" value="ABC TRANSPORTER ATP-BINDING PROTEIN ALBC-RELATED"/>
    <property type="match status" value="1"/>
</dbReference>
<keyword evidence="2" id="KW-0547">Nucleotide-binding</keyword>
<evidence type="ECO:0000256" key="3">
    <source>
        <dbReference type="ARBA" id="ARBA00022840"/>
    </source>
</evidence>
<proteinExistence type="predicted"/>
<dbReference type="InterPro" id="IPR015856">
    <property type="entry name" value="ABC_transpr_CbiO/EcfA_su"/>
</dbReference>
<dbReference type="AlphaFoldDB" id="A0A401YIQ3"/>
<sequence>MSADHDAALLVLDGVGHRYGERPVLDGISASIRPGECLALMGDNGSGKSTLLRLAVGRERPASGEVRFAGAPVDEDDPATRARIATVMDVGAHYPDLTVREHLMLVAVAHGLGRDADDVVDDMLVEHRLGDHADVFPGRLSSGQIQAMSLAAAFVRPHDLLVLDEPEQRLDARARAELIERLLEHKADGVAILLATHRDDLAGAVADRILVLDRYEAGTPGGDGDGGGDGGDDSAGPGTARPIDASCPAPRPHGGVGEPAPQSAR</sequence>
<protein>
    <submittedName>
        <fullName evidence="6">ABC transporter ATP-binding protein</fullName>
    </submittedName>
</protein>